<dbReference type="Gene3D" id="3.40.50.150">
    <property type="entry name" value="Vaccinia Virus protein VP39"/>
    <property type="match status" value="1"/>
</dbReference>
<keyword evidence="2 6" id="KW-0489">Methyltransferase</keyword>
<feature type="active site" evidence="6">
    <location>
        <position position="66"/>
    </location>
</feature>
<dbReference type="GO" id="GO:0003886">
    <property type="term" value="F:DNA (cytosine-5-)-methyltransferase activity"/>
    <property type="evidence" value="ECO:0007669"/>
    <property type="project" value="UniProtKB-EC"/>
</dbReference>
<dbReference type="PANTHER" id="PTHR10629:SF52">
    <property type="entry name" value="DNA (CYTOSINE-5)-METHYLTRANSFERASE 1"/>
    <property type="match status" value="1"/>
</dbReference>
<dbReference type="InterPro" id="IPR050390">
    <property type="entry name" value="C5-Methyltransferase"/>
</dbReference>
<reference evidence="7 8" key="1">
    <citation type="submission" date="2016-10" db="EMBL/GenBank/DDBJ databases">
        <authorList>
            <person name="de Groot N.N."/>
        </authorList>
    </citation>
    <scope>NUCLEOTIDE SEQUENCE [LARGE SCALE GENOMIC DNA]</scope>
    <source>
        <strain evidence="7 8">CGMCC 4.1859</strain>
    </source>
</reference>
<evidence type="ECO:0000256" key="2">
    <source>
        <dbReference type="ARBA" id="ARBA00022603"/>
    </source>
</evidence>
<dbReference type="GO" id="GO:0044027">
    <property type="term" value="P:negative regulation of gene expression via chromosomal CpG island methylation"/>
    <property type="evidence" value="ECO:0007669"/>
    <property type="project" value="TreeGrafter"/>
</dbReference>
<evidence type="ECO:0000256" key="1">
    <source>
        <dbReference type="ARBA" id="ARBA00011975"/>
    </source>
</evidence>
<dbReference type="PROSITE" id="PS51679">
    <property type="entry name" value="SAM_MT_C5"/>
    <property type="match status" value="1"/>
</dbReference>
<dbReference type="EMBL" id="FNAX01000013">
    <property type="protein sequence ID" value="SDF98626.1"/>
    <property type="molecule type" value="Genomic_DNA"/>
</dbReference>
<sequence length="351" mass="38148">MDLFAGPGGLDIAAHALGVRSTGIEWDMGAIATRTRAGLSTVPKDVLECGPEQFPEANVLAGGPPCQTFTVAGHGAGRRALDTVLQFVQRLVDRDKWANIETDLAELDPRTGLVLQPLRWVLKAIDELEPYEAIVLEQVPAVLPVWEAYAQALRNEGYETDYGVLHTEEFGVPQTRRRAVLVARRGARRVSLPEATHKRYRREEQPADALTLDGPLREPWVSMAQALPHRRGPFTVISNYGTGGVAENRGRRHSHQPSATVTGKVSRNRVVAPDGTDLPRFTFAEAGLLQTFPVAYPWSGTDVSQQIGNAVPPRLGMHIISAALGLSRPTDAALKRLASWEPPADDTDSAG</sequence>
<dbReference type="Pfam" id="PF00145">
    <property type="entry name" value="DNA_methylase"/>
    <property type="match status" value="2"/>
</dbReference>
<accession>A0A1G7QJE4</accession>
<evidence type="ECO:0000256" key="4">
    <source>
        <dbReference type="ARBA" id="ARBA00022691"/>
    </source>
</evidence>
<dbReference type="Proteomes" id="UP000198614">
    <property type="component" value="Unassembled WGS sequence"/>
</dbReference>
<dbReference type="PANTHER" id="PTHR10629">
    <property type="entry name" value="CYTOSINE-SPECIFIC METHYLTRANSFERASE"/>
    <property type="match status" value="1"/>
</dbReference>
<keyword evidence="4 6" id="KW-0949">S-adenosyl-L-methionine</keyword>
<evidence type="ECO:0000256" key="3">
    <source>
        <dbReference type="ARBA" id="ARBA00022679"/>
    </source>
</evidence>
<dbReference type="InterPro" id="IPR001525">
    <property type="entry name" value="C5_MeTfrase"/>
</dbReference>
<keyword evidence="5" id="KW-0680">Restriction system</keyword>
<dbReference type="InterPro" id="IPR029063">
    <property type="entry name" value="SAM-dependent_MTases_sf"/>
</dbReference>
<evidence type="ECO:0000256" key="5">
    <source>
        <dbReference type="ARBA" id="ARBA00022747"/>
    </source>
</evidence>
<proteinExistence type="inferred from homology"/>
<name>A0A1G7QJE4_9ACTN</name>
<dbReference type="GO" id="GO:0032259">
    <property type="term" value="P:methylation"/>
    <property type="evidence" value="ECO:0007669"/>
    <property type="project" value="UniProtKB-KW"/>
</dbReference>
<evidence type="ECO:0000313" key="7">
    <source>
        <dbReference type="EMBL" id="SDF98626.1"/>
    </source>
</evidence>
<protein>
    <recommendedName>
        <fullName evidence="1">DNA (cytosine-5-)-methyltransferase</fullName>
        <ecNumber evidence="1">2.1.1.37</ecNumber>
    </recommendedName>
</protein>
<evidence type="ECO:0000313" key="8">
    <source>
        <dbReference type="Proteomes" id="UP000198614"/>
    </source>
</evidence>
<dbReference type="Gene3D" id="3.90.120.10">
    <property type="entry name" value="DNA Methylase, subunit A, domain 2"/>
    <property type="match status" value="1"/>
</dbReference>
<dbReference type="SUPFAM" id="SSF53335">
    <property type="entry name" value="S-adenosyl-L-methionine-dependent methyltransferases"/>
    <property type="match status" value="1"/>
</dbReference>
<organism evidence="7 8">
    <name type="scientific">Streptomyces griseoaurantiacus</name>
    <dbReference type="NCBI Taxonomy" id="68213"/>
    <lineage>
        <taxon>Bacteria</taxon>
        <taxon>Bacillati</taxon>
        <taxon>Actinomycetota</taxon>
        <taxon>Actinomycetes</taxon>
        <taxon>Kitasatosporales</taxon>
        <taxon>Streptomycetaceae</taxon>
        <taxon>Streptomyces</taxon>
        <taxon>Streptomyces aurantiacus group</taxon>
    </lineage>
</organism>
<keyword evidence="3 6" id="KW-0808">Transferase</keyword>
<dbReference type="EC" id="2.1.1.37" evidence="1"/>
<dbReference type="GO" id="GO:0003677">
    <property type="term" value="F:DNA binding"/>
    <property type="evidence" value="ECO:0007669"/>
    <property type="project" value="TreeGrafter"/>
</dbReference>
<dbReference type="AlphaFoldDB" id="A0A1G7QJE4"/>
<dbReference type="GO" id="GO:0009307">
    <property type="term" value="P:DNA restriction-modification system"/>
    <property type="evidence" value="ECO:0007669"/>
    <property type="project" value="UniProtKB-KW"/>
</dbReference>
<evidence type="ECO:0000256" key="6">
    <source>
        <dbReference type="PROSITE-ProRule" id="PRU01016"/>
    </source>
</evidence>
<comment type="similarity">
    <text evidence="6">Belongs to the class I-like SAM-binding methyltransferase superfamily. C5-methyltransferase family.</text>
</comment>
<gene>
    <name evidence="7" type="ORF">SAMN05216260_11313</name>
</gene>